<keyword evidence="1" id="KW-0560">Oxidoreductase</keyword>
<feature type="domain" description="NAD-dependent epimerase/dehydratase" evidence="4">
    <location>
        <begin position="7"/>
        <end position="253"/>
    </location>
</feature>
<feature type="compositionally biased region" description="Polar residues" evidence="3">
    <location>
        <begin position="360"/>
        <end position="373"/>
    </location>
</feature>
<gene>
    <name evidence="5" type="ORF">SISNIDRAFT_481048</name>
</gene>
<evidence type="ECO:0000256" key="3">
    <source>
        <dbReference type="SAM" id="MobiDB-lite"/>
    </source>
</evidence>
<dbReference type="GO" id="GO:0016616">
    <property type="term" value="F:oxidoreductase activity, acting on the CH-OH group of donors, NAD or NADP as acceptor"/>
    <property type="evidence" value="ECO:0007669"/>
    <property type="project" value="TreeGrafter"/>
</dbReference>
<dbReference type="PANTHER" id="PTHR10366:SF564">
    <property type="entry name" value="STEROL-4-ALPHA-CARBOXYLATE 3-DEHYDROGENASE, DECARBOXYLATING"/>
    <property type="match status" value="1"/>
</dbReference>
<dbReference type="InterPro" id="IPR036291">
    <property type="entry name" value="NAD(P)-bd_dom_sf"/>
</dbReference>
<dbReference type="OrthoDB" id="2735536at2759"/>
<accession>A0A164ZZS7</accession>
<feature type="compositionally biased region" description="Polar residues" evidence="3">
    <location>
        <begin position="393"/>
        <end position="403"/>
    </location>
</feature>
<keyword evidence="6" id="KW-1185">Reference proteome</keyword>
<evidence type="ECO:0000313" key="5">
    <source>
        <dbReference type="EMBL" id="KZS98291.1"/>
    </source>
</evidence>
<evidence type="ECO:0000256" key="2">
    <source>
        <dbReference type="ARBA" id="ARBA00023445"/>
    </source>
</evidence>
<reference evidence="5 6" key="1">
    <citation type="journal article" date="2016" name="Mol. Biol. Evol.">
        <title>Comparative Genomics of Early-Diverging Mushroom-Forming Fungi Provides Insights into the Origins of Lignocellulose Decay Capabilities.</title>
        <authorList>
            <person name="Nagy L.G."/>
            <person name="Riley R."/>
            <person name="Tritt A."/>
            <person name="Adam C."/>
            <person name="Daum C."/>
            <person name="Floudas D."/>
            <person name="Sun H."/>
            <person name="Yadav J.S."/>
            <person name="Pangilinan J."/>
            <person name="Larsson K.H."/>
            <person name="Matsuura K."/>
            <person name="Barry K."/>
            <person name="Labutti K."/>
            <person name="Kuo R."/>
            <person name="Ohm R.A."/>
            <person name="Bhattacharya S.S."/>
            <person name="Shirouzu T."/>
            <person name="Yoshinaga Y."/>
            <person name="Martin F.M."/>
            <person name="Grigoriev I.V."/>
            <person name="Hibbett D.S."/>
        </authorList>
    </citation>
    <scope>NUCLEOTIDE SEQUENCE [LARGE SCALE GENOMIC DNA]</scope>
    <source>
        <strain evidence="5 6">HHB9708</strain>
    </source>
</reference>
<comment type="similarity">
    <text evidence="2">Belongs to the NAD(P)-dependent epimerase/dehydratase family. Dihydroflavonol-4-reductase subfamily.</text>
</comment>
<dbReference type="PANTHER" id="PTHR10366">
    <property type="entry name" value="NAD DEPENDENT EPIMERASE/DEHYDRATASE"/>
    <property type="match status" value="1"/>
</dbReference>
<dbReference type="AlphaFoldDB" id="A0A164ZZS7"/>
<organism evidence="5 6">
    <name type="scientific">Sistotremastrum niveocremeum HHB9708</name>
    <dbReference type="NCBI Taxonomy" id="1314777"/>
    <lineage>
        <taxon>Eukaryota</taxon>
        <taxon>Fungi</taxon>
        <taxon>Dikarya</taxon>
        <taxon>Basidiomycota</taxon>
        <taxon>Agaricomycotina</taxon>
        <taxon>Agaricomycetes</taxon>
        <taxon>Sistotremastrales</taxon>
        <taxon>Sistotremastraceae</taxon>
        <taxon>Sertulicium</taxon>
        <taxon>Sertulicium niveocremeum</taxon>
    </lineage>
</organism>
<feature type="region of interest" description="Disordered" evidence="3">
    <location>
        <begin position="360"/>
        <end position="403"/>
    </location>
</feature>
<dbReference type="Proteomes" id="UP000076722">
    <property type="component" value="Unassembled WGS sequence"/>
</dbReference>
<protein>
    <submittedName>
        <fullName evidence="5">NAD(P)-binding protein</fullName>
    </submittedName>
</protein>
<dbReference type="EMBL" id="KV419395">
    <property type="protein sequence ID" value="KZS98291.1"/>
    <property type="molecule type" value="Genomic_DNA"/>
</dbReference>
<sequence length="403" mass="44109">MSADKLVLVTGASGFLGSHVVQQLLQADYPVRAVVRRPKLAQMQEAYASYGNKVQVVAVDDIAHSDLRPVLRGVTSVIHVASPLPAKGSAREILRGAIEGTLNVLRQGYTCGIKKFVVTGSSGSVVGPYEDLLFTGTKITPSDWSDIKFKEVINGPQDPMFIYGAAKTLAEQSAWNFAEQHSDLDLTTIIPPRLHGPFTREQPITSTSDLSTNVMVLALISGPIGRSLPPVPPRPLFCDVRDVAKAHVRALECPPKRYRKRILLCAGHFTQTQAVEHLSKSRHASSIQKLLPEAGKPKPLPGPVCTFDMELSRKLLGMKEEDLISWQDSLDDTVESLLDLKRRVKLSDTPWGDLFLGTQKNSASGDLSTNPALWSTKRPPPKLSVKREDEPPNLSSWSMVNSI</sequence>
<dbReference type="SUPFAM" id="SSF51735">
    <property type="entry name" value="NAD(P)-binding Rossmann-fold domains"/>
    <property type="match status" value="1"/>
</dbReference>
<evidence type="ECO:0000256" key="1">
    <source>
        <dbReference type="ARBA" id="ARBA00023002"/>
    </source>
</evidence>
<dbReference type="InterPro" id="IPR001509">
    <property type="entry name" value="Epimerase_deHydtase"/>
</dbReference>
<proteinExistence type="inferred from homology"/>
<dbReference type="InterPro" id="IPR050425">
    <property type="entry name" value="NAD(P)_dehydrat-like"/>
</dbReference>
<dbReference type="STRING" id="1314777.A0A164ZZS7"/>
<dbReference type="Pfam" id="PF01370">
    <property type="entry name" value="Epimerase"/>
    <property type="match status" value="1"/>
</dbReference>
<dbReference type="Gene3D" id="3.40.50.720">
    <property type="entry name" value="NAD(P)-binding Rossmann-like Domain"/>
    <property type="match status" value="1"/>
</dbReference>
<name>A0A164ZZS7_9AGAM</name>
<evidence type="ECO:0000259" key="4">
    <source>
        <dbReference type="Pfam" id="PF01370"/>
    </source>
</evidence>
<evidence type="ECO:0000313" key="6">
    <source>
        <dbReference type="Proteomes" id="UP000076722"/>
    </source>
</evidence>